<keyword evidence="1" id="KW-0812">Transmembrane</keyword>
<evidence type="ECO:0000313" key="5">
    <source>
        <dbReference type="Proteomes" id="UP000481861"/>
    </source>
</evidence>
<feature type="domain" description="Beta-glucuronidase C-terminal" evidence="3">
    <location>
        <begin position="428"/>
        <end position="532"/>
    </location>
</feature>
<dbReference type="InterPro" id="IPR031728">
    <property type="entry name" value="GlcAase_C"/>
</dbReference>
<dbReference type="SUPFAM" id="SSF51445">
    <property type="entry name" value="(Trans)glycosidases"/>
    <property type="match status" value="1"/>
</dbReference>
<feature type="chain" id="PRO_5029021589" description="Beta-glucuronidase C-terminal domain-containing protein" evidence="2">
    <location>
        <begin position="24"/>
        <end position="623"/>
    </location>
</feature>
<evidence type="ECO:0000256" key="2">
    <source>
        <dbReference type="SAM" id="SignalP"/>
    </source>
</evidence>
<dbReference type="PANTHER" id="PTHR36183:SF2">
    <property type="entry name" value="BETA-GLUCURONIDASE C-TERMINAL DOMAIN-CONTAINING PROTEIN"/>
    <property type="match status" value="1"/>
</dbReference>
<comment type="caution">
    <text evidence="4">The sequence shown here is derived from an EMBL/GenBank/DDBJ whole genome shotgun (WGS) entry which is preliminary data.</text>
</comment>
<reference evidence="4 5" key="1">
    <citation type="submission" date="2020-01" db="EMBL/GenBank/DDBJ databases">
        <authorList>
            <consortium name="DOE Joint Genome Institute"/>
            <person name="Haridas S."/>
            <person name="Albert R."/>
            <person name="Binder M."/>
            <person name="Bloem J."/>
            <person name="Labutti K."/>
            <person name="Salamov A."/>
            <person name="Andreopoulos B."/>
            <person name="Baker S.E."/>
            <person name="Barry K."/>
            <person name="Bills G."/>
            <person name="Bluhm B.H."/>
            <person name="Cannon C."/>
            <person name="Castanera R."/>
            <person name="Culley D.E."/>
            <person name="Daum C."/>
            <person name="Ezra D."/>
            <person name="Gonzalez J.B."/>
            <person name="Henrissat B."/>
            <person name="Kuo A."/>
            <person name="Liang C."/>
            <person name="Lipzen A."/>
            <person name="Lutzoni F."/>
            <person name="Magnuson J."/>
            <person name="Mondo S."/>
            <person name="Nolan M."/>
            <person name="Ohm R."/>
            <person name="Pangilinan J."/>
            <person name="Park H.-J.H."/>
            <person name="Ramirez L."/>
            <person name="Alfaro M."/>
            <person name="Sun H."/>
            <person name="Tritt A."/>
            <person name="Yoshinaga Y."/>
            <person name="Zwiers L.-H.L."/>
            <person name="Turgeon B.G."/>
            <person name="Goodwin S.B."/>
            <person name="Spatafora J.W."/>
            <person name="Crous P.W."/>
            <person name="Grigoriev I.V."/>
        </authorList>
    </citation>
    <scope>NUCLEOTIDE SEQUENCE [LARGE SCALE GENOMIC DNA]</scope>
    <source>
        <strain evidence="4 5">CBS 611.86</strain>
    </source>
</reference>
<evidence type="ECO:0000313" key="4">
    <source>
        <dbReference type="EMBL" id="KAF2871799.1"/>
    </source>
</evidence>
<proteinExistence type="predicted"/>
<protein>
    <recommendedName>
        <fullName evidence="3">Beta-glucuronidase C-terminal domain-containing protein</fullName>
    </recommendedName>
</protein>
<dbReference type="InterPro" id="IPR017853">
    <property type="entry name" value="GH"/>
</dbReference>
<feature type="transmembrane region" description="Helical" evidence="1">
    <location>
        <begin position="605"/>
        <end position="622"/>
    </location>
</feature>
<keyword evidence="2" id="KW-0732">Signal</keyword>
<dbReference type="AlphaFoldDB" id="A0A7C8M8W1"/>
<evidence type="ECO:0000256" key="1">
    <source>
        <dbReference type="SAM" id="Phobius"/>
    </source>
</evidence>
<evidence type="ECO:0000259" key="3">
    <source>
        <dbReference type="Pfam" id="PF16862"/>
    </source>
</evidence>
<dbReference type="InterPro" id="IPR052974">
    <property type="entry name" value="GH79_Enzymes"/>
</dbReference>
<feature type="signal peptide" evidence="2">
    <location>
        <begin position="1"/>
        <end position="23"/>
    </location>
</feature>
<dbReference type="EMBL" id="JAADJZ010000011">
    <property type="protein sequence ID" value="KAF2871799.1"/>
    <property type="molecule type" value="Genomic_DNA"/>
</dbReference>
<dbReference type="Proteomes" id="UP000481861">
    <property type="component" value="Unassembled WGS sequence"/>
</dbReference>
<name>A0A7C8M8W1_9PLEO</name>
<dbReference type="Gene3D" id="3.20.20.80">
    <property type="entry name" value="Glycosidases"/>
    <property type="match status" value="1"/>
</dbReference>
<keyword evidence="5" id="KW-1185">Reference proteome</keyword>
<organism evidence="4 5">
    <name type="scientific">Massariosphaeria phaeospora</name>
    <dbReference type="NCBI Taxonomy" id="100035"/>
    <lineage>
        <taxon>Eukaryota</taxon>
        <taxon>Fungi</taxon>
        <taxon>Dikarya</taxon>
        <taxon>Ascomycota</taxon>
        <taxon>Pezizomycotina</taxon>
        <taxon>Dothideomycetes</taxon>
        <taxon>Pleosporomycetidae</taxon>
        <taxon>Pleosporales</taxon>
        <taxon>Pleosporales incertae sedis</taxon>
        <taxon>Massariosphaeria</taxon>
    </lineage>
</organism>
<gene>
    <name evidence="4" type="ORF">BDV95DRAFT_494001</name>
</gene>
<dbReference type="OrthoDB" id="2831684at2759"/>
<sequence length="623" mass="66507">MLPSLYFATLSLTALPWLPRSCAQSSSSPKPSLLLAPAAKASNAPVSAPLNPSFAGFGIEPSNLFSFTGRDEVNELSVQLMHNLADYAGAPPHIRLGGNTQDYFIFDASHSDFTCAKNLQSTAQGTIAADSLVIGPTYFEALERFPKDTPITFGLNLGYSSPDYIDKIVAAAQAAVEGMKNVKLTSFEIGNEPDLYLENKMRSGNWSGQTWTEEFLDRAEAVYNRVLKPAGLPAKFFEAPNTASTIGTTFEISMLVANGLLNGTSGNDYVSIWNQHDYFYFINVTPTPITLDELMDLDATNKQFAYWEEQVEIGLDNGLPYALREMSSIGPIGMHDVSDTFGAALWTLNFFMYTATLNISSVQMHMTDNSNASAWQPVPMYGSEPFVRAQYYAHAAVAQIVGNGNGTTQIGVLNTTAPSPDYAGRLRAFSAYANGDLQAMVLINSKQANASVSNKPSFTFELNLGSGNGNKNVFLSYLTANGSDSLTGVTWNGLTYANTDGISSVADDTVTRLRTSQSGAVSVPVRDSQAVVVNLNYLLGSGVPAGNSYKNSAAPTPTSGACTAALTGAATTTLALAHSVDCGTAEESGSAKRTGEAEARRTGNLWMMLVCLLAVMLGFVYLA</sequence>
<accession>A0A7C8M8W1</accession>
<keyword evidence="1" id="KW-1133">Transmembrane helix</keyword>
<dbReference type="Pfam" id="PF16862">
    <property type="entry name" value="Glyco_hydro_79C"/>
    <property type="match status" value="1"/>
</dbReference>
<keyword evidence="1" id="KW-0472">Membrane</keyword>
<dbReference type="PANTHER" id="PTHR36183">
    <property type="entry name" value="BETA-GLUCURONIDASE"/>
    <property type="match status" value="1"/>
</dbReference>